<dbReference type="RefSeq" id="WP_125487636.1">
    <property type="nucleotide sequence ID" value="NZ_RSDW01000001.1"/>
</dbReference>
<dbReference type="Proteomes" id="UP000269669">
    <property type="component" value="Unassembled WGS sequence"/>
</dbReference>
<evidence type="ECO:0000313" key="3">
    <source>
        <dbReference type="EMBL" id="RSL19412.1"/>
    </source>
</evidence>
<name>A0A3R9P290_9BACT</name>
<evidence type="ECO:0000259" key="2">
    <source>
        <dbReference type="Pfam" id="PF01979"/>
    </source>
</evidence>
<proteinExistence type="predicted"/>
<dbReference type="InterPro" id="IPR006680">
    <property type="entry name" value="Amidohydro-rel"/>
</dbReference>
<organism evidence="3 4">
    <name type="scientific">Edaphobacter aggregans</name>
    <dbReference type="NCBI Taxonomy" id="570835"/>
    <lineage>
        <taxon>Bacteria</taxon>
        <taxon>Pseudomonadati</taxon>
        <taxon>Acidobacteriota</taxon>
        <taxon>Terriglobia</taxon>
        <taxon>Terriglobales</taxon>
        <taxon>Acidobacteriaceae</taxon>
        <taxon>Edaphobacter</taxon>
    </lineage>
</organism>
<reference evidence="3 4" key="1">
    <citation type="submission" date="2018-12" db="EMBL/GenBank/DDBJ databases">
        <title>Sequencing of bacterial isolates from soil warming experiment in Harvard Forest, Massachusetts, USA.</title>
        <authorList>
            <person name="Deangelis K."/>
        </authorList>
    </citation>
    <scope>NUCLEOTIDE SEQUENCE [LARGE SCALE GENOMIC DNA]</scope>
    <source>
        <strain evidence="3 4">EB153</strain>
    </source>
</reference>
<dbReference type="Gene3D" id="3.20.20.140">
    <property type="entry name" value="Metal-dependent hydrolases"/>
    <property type="match status" value="1"/>
</dbReference>
<dbReference type="PANTHER" id="PTHR43135">
    <property type="entry name" value="ALPHA-D-RIBOSE 1-METHYLPHOSPHONATE 5-TRIPHOSPHATE DIPHOSPHATASE"/>
    <property type="match status" value="1"/>
</dbReference>
<sequence length="446" mass="47785">MRKLSGLGVLLPSLALLLTLQQTSPAQSTSTSPATTYVKAGHLFDSEAGAYRQNVVLVLAGDRIQSVESSSFAIPTGAKVVDLSNDYVLPGLIDCHTHLGARADKYDPINSFKETPFTSAYASVVNAKRTLDAGFTSVRDVGSLPFMAVDLRNAINEGLLPGPRIVASGPPLSITGGHGDLNNYSPQTRVTMFPEERDFSIADGPEQIRQTIRAQAKYGVDVVKILASGGVLSKGDQPGAPQYTFEELKMAADTAHATGRKIAAHAHGTQSIKDAINAGIDSIEHASLVDDEGIRLAKAHGTYFVMDIYDDDYILGKAKDFGIQEEMLAKERSVGKLQRENFRKAFEAGVKMAFGTDAGVYPHGDNAKQFHYMVMYGMTPAQAIQAATRNAADLIGRASDVGVLSPGHYADLIALKEDPLQRVEVLEHVPFVMKGGVIAKNELAAK</sequence>
<gene>
    <name evidence="3" type="ORF">EDE15_5079</name>
</gene>
<dbReference type="InterPro" id="IPR057744">
    <property type="entry name" value="OTAase-like"/>
</dbReference>
<dbReference type="GO" id="GO:0016810">
    <property type="term" value="F:hydrolase activity, acting on carbon-nitrogen (but not peptide) bonds"/>
    <property type="evidence" value="ECO:0007669"/>
    <property type="project" value="InterPro"/>
</dbReference>
<comment type="caution">
    <text evidence="3">The sequence shown here is derived from an EMBL/GenBank/DDBJ whole genome shotgun (WGS) entry which is preliminary data.</text>
</comment>
<dbReference type="Pfam" id="PF01979">
    <property type="entry name" value="Amidohydro_1"/>
    <property type="match status" value="1"/>
</dbReference>
<dbReference type="InterPro" id="IPR011059">
    <property type="entry name" value="Metal-dep_hydrolase_composite"/>
</dbReference>
<feature type="signal peptide" evidence="1">
    <location>
        <begin position="1"/>
        <end position="26"/>
    </location>
</feature>
<protein>
    <submittedName>
        <fullName evidence="3">Pro-Hyp dipeptidase</fullName>
    </submittedName>
</protein>
<evidence type="ECO:0000256" key="1">
    <source>
        <dbReference type="SAM" id="SignalP"/>
    </source>
</evidence>
<dbReference type="Gene3D" id="2.30.40.10">
    <property type="entry name" value="Urease, subunit C, domain 1"/>
    <property type="match status" value="1"/>
</dbReference>
<dbReference type="EMBL" id="RSDW01000001">
    <property type="protein sequence ID" value="RSL19412.1"/>
    <property type="molecule type" value="Genomic_DNA"/>
</dbReference>
<evidence type="ECO:0000313" key="4">
    <source>
        <dbReference type="Proteomes" id="UP000269669"/>
    </source>
</evidence>
<accession>A0A3R9P290</accession>
<dbReference type="SUPFAM" id="SSF51338">
    <property type="entry name" value="Composite domain of metallo-dependent hydrolases"/>
    <property type="match status" value="2"/>
</dbReference>
<dbReference type="SUPFAM" id="SSF51556">
    <property type="entry name" value="Metallo-dependent hydrolases"/>
    <property type="match status" value="1"/>
</dbReference>
<dbReference type="OrthoDB" id="9797498at2"/>
<keyword evidence="1" id="KW-0732">Signal</keyword>
<dbReference type="InterPro" id="IPR051781">
    <property type="entry name" value="Metallo-dep_Hydrolase"/>
</dbReference>
<keyword evidence="4" id="KW-1185">Reference proteome</keyword>
<dbReference type="AlphaFoldDB" id="A0A3R9P290"/>
<feature type="chain" id="PRO_5018764077" evidence="1">
    <location>
        <begin position="27"/>
        <end position="446"/>
    </location>
</feature>
<dbReference type="CDD" id="cd01299">
    <property type="entry name" value="Met_dep_hydrolase_A"/>
    <property type="match status" value="1"/>
</dbReference>
<dbReference type="InterPro" id="IPR032466">
    <property type="entry name" value="Metal_Hydrolase"/>
</dbReference>
<dbReference type="PANTHER" id="PTHR43135:SF3">
    <property type="entry name" value="ALPHA-D-RIBOSE 1-METHYLPHOSPHONATE 5-TRIPHOSPHATE DIPHOSPHATASE"/>
    <property type="match status" value="1"/>
</dbReference>
<feature type="domain" description="Amidohydrolase-related" evidence="2">
    <location>
        <begin position="87"/>
        <end position="437"/>
    </location>
</feature>